<feature type="compositionally biased region" description="Polar residues" evidence="1">
    <location>
        <begin position="1"/>
        <end position="11"/>
    </location>
</feature>
<dbReference type="Pfam" id="PF09804">
    <property type="entry name" value="DENND11"/>
    <property type="match status" value="1"/>
</dbReference>
<gene>
    <name evidence="3" type="ORF">CANARDRAFT_30340</name>
</gene>
<dbReference type="InterPro" id="IPR018626">
    <property type="entry name" value="LCHN/Anr2"/>
</dbReference>
<organism evidence="3 4">
    <name type="scientific">[Candida] arabinofermentans NRRL YB-2248</name>
    <dbReference type="NCBI Taxonomy" id="983967"/>
    <lineage>
        <taxon>Eukaryota</taxon>
        <taxon>Fungi</taxon>
        <taxon>Dikarya</taxon>
        <taxon>Ascomycota</taxon>
        <taxon>Saccharomycotina</taxon>
        <taxon>Pichiomycetes</taxon>
        <taxon>Pichiales</taxon>
        <taxon>Pichiaceae</taxon>
        <taxon>Ogataea</taxon>
        <taxon>Ogataea/Candida clade</taxon>
    </lineage>
</organism>
<dbReference type="InterPro" id="IPR028115">
    <property type="entry name" value="DUF4484"/>
</dbReference>
<feature type="region of interest" description="Disordered" evidence="1">
    <location>
        <begin position="577"/>
        <end position="614"/>
    </location>
</feature>
<reference evidence="4" key="1">
    <citation type="submission" date="2016-04" db="EMBL/GenBank/DDBJ databases">
        <title>Comparative genomics of biotechnologically important yeasts.</title>
        <authorList>
            <consortium name="DOE Joint Genome Institute"/>
            <person name="Riley R."/>
            <person name="Haridas S."/>
            <person name="Wolfe K.H."/>
            <person name="Lopes M.R."/>
            <person name="Hittinger C.T."/>
            <person name="Goker M."/>
            <person name="Salamov A."/>
            <person name="Wisecaver J."/>
            <person name="Long T.M."/>
            <person name="Aerts A.L."/>
            <person name="Barry K."/>
            <person name="Choi C."/>
            <person name="Clum A."/>
            <person name="Coughlan A.Y."/>
            <person name="Deshpande S."/>
            <person name="Douglass A.P."/>
            <person name="Hanson S.J."/>
            <person name="Klenk H.-P."/>
            <person name="Labutti K."/>
            <person name="Lapidus A."/>
            <person name="Lindquist E."/>
            <person name="Lipzen A."/>
            <person name="Meier-Kolthoff J.P."/>
            <person name="Ohm R.A."/>
            <person name="Otillar R.P."/>
            <person name="Pangilinan J."/>
            <person name="Peng Y."/>
            <person name="Rokas A."/>
            <person name="Rosa C.A."/>
            <person name="Scheuner C."/>
            <person name="Sibirny A.A."/>
            <person name="Slot J.C."/>
            <person name="Stielow J.B."/>
            <person name="Sun H."/>
            <person name="Kurtzman C.P."/>
            <person name="Blackwell M."/>
            <person name="Grigoriev I.V."/>
            <person name="Jeffries T.W."/>
        </authorList>
    </citation>
    <scope>NUCLEOTIDE SEQUENCE [LARGE SCALE GENOMIC DNA]</scope>
    <source>
        <strain evidence="4">NRRL YB-2248</strain>
    </source>
</reference>
<dbReference type="GO" id="GO:0005811">
    <property type="term" value="C:lipid droplet"/>
    <property type="evidence" value="ECO:0007669"/>
    <property type="project" value="TreeGrafter"/>
</dbReference>
<evidence type="ECO:0000259" key="2">
    <source>
        <dbReference type="Pfam" id="PF14831"/>
    </source>
</evidence>
<name>A0A1E4SU79_9ASCO</name>
<accession>A0A1E4SU79</accession>
<dbReference type="OrthoDB" id="2152680at2759"/>
<protein>
    <recommendedName>
        <fullName evidence="2">DUF4484 domain-containing protein</fullName>
    </recommendedName>
</protein>
<dbReference type="PANTHER" id="PTHR28153:SF1">
    <property type="entry name" value="DUF4484 DOMAIN-CONTAINING PROTEIN"/>
    <property type="match status" value="1"/>
</dbReference>
<feature type="compositionally biased region" description="Polar residues" evidence="1">
    <location>
        <begin position="588"/>
        <end position="598"/>
    </location>
</feature>
<dbReference type="InterPro" id="IPR053056">
    <property type="entry name" value="Lipid_Metab_Assoc_Protein"/>
</dbReference>
<evidence type="ECO:0000313" key="4">
    <source>
        <dbReference type="Proteomes" id="UP000094801"/>
    </source>
</evidence>
<dbReference type="EMBL" id="KV453869">
    <property type="protein sequence ID" value="ODV82997.1"/>
    <property type="molecule type" value="Genomic_DNA"/>
</dbReference>
<feature type="domain" description="DUF4484" evidence="2">
    <location>
        <begin position="501"/>
        <end position="663"/>
    </location>
</feature>
<dbReference type="STRING" id="983967.A0A1E4SU79"/>
<proteinExistence type="predicted"/>
<feature type="region of interest" description="Disordered" evidence="1">
    <location>
        <begin position="1"/>
        <end position="26"/>
    </location>
</feature>
<dbReference type="AlphaFoldDB" id="A0A1E4SU79"/>
<evidence type="ECO:0000313" key="3">
    <source>
        <dbReference type="EMBL" id="ODV82997.1"/>
    </source>
</evidence>
<dbReference type="PANTHER" id="PTHR28153">
    <property type="entry name" value="PROTEIN, PUTATIVE-RELATED"/>
    <property type="match status" value="1"/>
</dbReference>
<keyword evidence="4" id="KW-1185">Reference proteome</keyword>
<dbReference type="Pfam" id="PF14831">
    <property type="entry name" value="DUF4484"/>
    <property type="match status" value="1"/>
</dbReference>
<evidence type="ECO:0000256" key="1">
    <source>
        <dbReference type="SAM" id="MobiDB-lite"/>
    </source>
</evidence>
<sequence>MDSETTDNNTGTPPPPSSAPAKPSASQTQLPPIAALFLSKFDVHTGYDLKWYRSLNSNTYSSKGLEFKSLPSGLHSVSNDVICFTQEKCTEISTGASPDHNLIYGMSIYRQNKQEQQLDTNTGAVDRDQVKMYSLGILIDPAHLSDAGTPVTWKPKFYSACWGYRSDLDKLLSDFMTSDDSDQEDLFCDNFEQYYEIHKFRGPNDLTNKFKDIMKSVNINRRKSIQTLINEELNTNESNASITENGTSAATSVSEPSIPKCDSALYDVAIDDEHMISGLLPLLEKMGPLIFKIWKLSLLRKKIILYSPQQASTFAIPCDDGSHDVSQREKRASISDFSKFIYCISLISSIPKEIRLPLIKSGVVNLDDLEFNTPLYNICVNDISFIKSIKNGFLASTTDQIILEKCELYDYSLKLESINLMNHINEDCTCDDDDLIPKIARSGDKTREAKLATSRDFQRYKLLYWNFFSESNVEDSIGFLNKNEIDNQEISLPQYAKKTTEPVSVREFFWKAFSWWATAGGMESKQDEYEIEFALFDDLSKDEIEKLVSLLGYFQKLTIKLFNLLIDIVNNSESDHLNEQNLDENSIDPESTRVNGSENEPLVPGAPKNERQNSGKTIWIESQDVYEMGLDPYSSSDCEFLIELISVWWGKEAKIGGYLGNMCCI</sequence>
<dbReference type="Proteomes" id="UP000094801">
    <property type="component" value="Unassembled WGS sequence"/>
</dbReference>